<feature type="transmembrane region" description="Helical" evidence="6">
    <location>
        <begin position="70"/>
        <end position="93"/>
    </location>
</feature>
<reference evidence="8 9" key="1">
    <citation type="submission" date="2018-05" db="EMBL/GenBank/DDBJ databases">
        <title>Chitinophaga sp. K3CV102501T nov., isolated from isolated from a monsoon evergreen broad-leaved forest soil.</title>
        <authorList>
            <person name="Lv Y."/>
        </authorList>
    </citation>
    <scope>NUCLEOTIDE SEQUENCE [LARGE SCALE GENOMIC DNA]</scope>
    <source>
        <strain evidence="8 9">GDMCC 1.1325</strain>
    </source>
</reference>
<dbReference type="InterPro" id="IPR036259">
    <property type="entry name" value="MFS_trans_sf"/>
</dbReference>
<feature type="transmembrane region" description="Helical" evidence="6">
    <location>
        <begin position="235"/>
        <end position="256"/>
    </location>
</feature>
<dbReference type="GO" id="GO:0005886">
    <property type="term" value="C:plasma membrane"/>
    <property type="evidence" value="ECO:0007669"/>
    <property type="project" value="UniProtKB-SubCell"/>
</dbReference>
<name>A0A365XZ79_9BACT</name>
<dbReference type="InterPro" id="IPR050189">
    <property type="entry name" value="MFS_Efflux_Transporters"/>
</dbReference>
<dbReference type="SUPFAM" id="SSF103473">
    <property type="entry name" value="MFS general substrate transporter"/>
    <property type="match status" value="1"/>
</dbReference>
<feature type="transmembrane region" description="Helical" evidence="6">
    <location>
        <begin position="355"/>
        <end position="373"/>
    </location>
</feature>
<evidence type="ECO:0000256" key="4">
    <source>
        <dbReference type="ARBA" id="ARBA00022989"/>
    </source>
</evidence>
<dbReference type="PANTHER" id="PTHR43124">
    <property type="entry name" value="PURINE EFFLUX PUMP PBUE"/>
    <property type="match status" value="1"/>
</dbReference>
<feature type="transmembrane region" description="Helical" evidence="6">
    <location>
        <begin position="99"/>
        <end position="119"/>
    </location>
</feature>
<dbReference type="GO" id="GO:0022857">
    <property type="term" value="F:transmembrane transporter activity"/>
    <property type="evidence" value="ECO:0007669"/>
    <property type="project" value="InterPro"/>
</dbReference>
<feature type="transmembrane region" description="Helical" evidence="6">
    <location>
        <begin position="42"/>
        <end position="63"/>
    </location>
</feature>
<evidence type="ECO:0000313" key="8">
    <source>
        <dbReference type="EMBL" id="RBL90984.1"/>
    </source>
</evidence>
<keyword evidence="2" id="KW-1003">Cell membrane</keyword>
<feature type="transmembrane region" description="Helical" evidence="6">
    <location>
        <begin position="157"/>
        <end position="179"/>
    </location>
</feature>
<dbReference type="Pfam" id="PF07690">
    <property type="entry name" value="MFS_1"/>
    <property type="match status" value="1"/>
</dbReference>
<feature type="transmembrane region" description="Helical" evidence="6">
    <location>
        <begin position="263"/>
        <end position="284"/>
    </location>
</feature>
<feature type="transmembrane region" description="Helical" evidence="6">
    <location>
        <begin position="131"/>
        <end position="151"/>
    </location>
</feature>
<dbReference type="CDD" id="cd17324">
    <property type="entry name" value="MFS_NepI_like"/>
    <property type="match status" value="1"/>
</dbReference>
<sequence length="388" mass="41158">MKKIAYIGCLGMLGVITTEFGVIGILPQVAQYYAISIDKAGLLLSAFAMVIALAGPFMTLFMSGFNRKKIMALSLGLFLISGIISLLSPPFWLLLVARMLPAFLQPVYISTAIAAATGAADKKDEHKMMAIVLGGIGIATVTTVPFATYIADLFGNWQASFVVQSIVSLSALTCILTMLPSMPVAERKPLGNQLLILQKPAFIISAVMVFLMNAAMFTTYSYFADYLGKVNGMSAGTISGMLLLFGVMGVLGNFTAGKTMGKSLTGTTVVFLGGLTLTAIGIYYSGPLSFSTVLLIALWGFLHTPCFLTGQAYMIAFAREAPEFANSLSISFGNLGISSGTLAGGWVISRYGVSSTPWAMCVFGVAALVLILLQTFYEKSRKPVACPD</sequence>
<dbReference type="OrthoDB" id="199773at2"/>
<gene>
    <name evidence="8" type="ORF">DF182_25815</name>
</gene>
<keyword evidence="5 6" id="KW-0472">Membrane</keyword>
<feature type="transmembrane region" description="Helical" evidence="6">
    <location>
        <begin position="290"/>
        <end position="316"/>
    </location>
</feature>
<dbReference type="Proteomes" id="UP000253410">
    <property type="component" value="Unassembled WGS sequence"/>
</dbReference>
<comment type="subcellular location">
    <subcellularLocation>
        <location evidence="1">Cell membrane</location>
        <topology evidence="1">Multi-pass membrane protein</topology>
    </subcellularLocation>
</comment>
<keyword evidence="4 6" id="KW-1133">Transmembrane helix</keyword>
<feature type="transmembrane region" description="Helical" evidence="6">
    <location>
        <begin position="7"/>
        <end position="30"/>
    </location>
</feature>
<evidence type="ECO:0000313" key="9">
    <source>
        <dbReference type="Proteomes" id="UP000253410"/>
    </source>
</evidence>
<dbReference type="EMBL" id="QFFJ01000002">
    <property type="protein sequence ID" value="RBL90984.1"/>
    <property type="molecule type" value="Genomic_DNA"/>
</dbReference>
<feature type="domain" description="Major facilitator superfamily (MFS) profile" evidence="7">
    <location>
        <begin position="1"/>
        <end position="382"/>
    </location>
</feature>
<comment type="caution">
    <text evidence="8">The sequence shown here is derived from an EMBL/GenBank/DDBJ whole genome shotgun (WGS) entry which is preliminary data.</text>
</comment>
<evidence type="ECO:0000256" key="6">
    <source>
        <dbReference type="SAM" id="Phobius"/>
    </source>
</evidence>
<protein>
    <submittedName>
        <fullName evidence="8">MFS transporter</fullName>
    </submittedName>
</protein>
<evidence type="ECO:0000256" key="1">
    <source>
        <dbReference type="ARBA" id="ARBA00004651"/>
    </source>
</evidence>
<dbReference type="InterPro" id="IPR011701">
    <property type="entry name" value="MFS"/>
</dbReference>
<evidence type="ECO:0000259" key="7">
    <source>
        <dbReference type="PROSITE" id="PS50850"/>
    </source>
</evidence>
<accession>A0A365XZ79</accession>
<dbReference type="PROSITE" id="PS50850">
    <property type="entry name" value="MFS"/>
    <property type="match status" value="1"/>
</dbReference>
<evidence type="ECO:0000256" key="5">
    <source>
        <dbReference type="ARBA" id="ARBA00023136"/>
    </source>
</evidence>
<proteinExistence type="predicted"/>
<organism evidence="8 9">
    <name type="scientific">Chitinophaga flava</name>
    <dbReference type="NCBI Taxonomy" id="2259036"/>
    <lineage>
        <taxon>Bacteria</taxon>
        <taxon>Pseudomonadati</taxon>
        <taxon>Bacteroidota</taxon>
        <taxon>Chitinophagia</taxon>
        <taxon>Chitinophagales</taxon>
        <taxon>Chitinophagaceae</taxon>
        <taxon>Chitinophaga</taxon>
    </lineage>
</organism>
<feature type="transmembrane region" description="Helical" evidence="6">
    <location>
        <begin position="200"/>
        <end position="223"/>
    </location>
</feature>
<evidence type="ECO:0000256" key="3">
    <source>
        <dbReference type="ARBA" id="ARBA00022692"/>
    </source>
</evidence>
<feature type="transmembrane region" description="Helical" evidence="6">
    <location>
        <begin position="328"/>
        <end position="349"/>
    </location>
</feature>
<dbReference type="PANTHER" id="PTHR43124:SF3">
    <property type="entry name" value="CHLORAMPHENICOL EFFLUX PUMP RV0191"/>
    <property type="match status" value="1"/>
</dbReference>
<keyword evidence="3 6" id="KW-0812">Transmembrane</keyword>
<dbReference type="AlphaFoldDB" id="A0A365XZ79"/>
<dbReference type="Gene3D" id="1.20.1250.20">
    <property type="entry name" value="MFS general substrate transporter like domains"/>
    <property type="match status" value="2"/>
</dbReference>
<dbReference type="InterPro" id="IPR020846">
    <property type="entry name" value="MFS_dom"/>
</dbReference>
<evidence type="ECO:0000256" key="2">
    <source>
        <dbReference type="ARBA" id="ARBA00022475"/>
    </source>
</evidence>
<keyword evidence="9" id="KW-1185">Reference proteome</keyword>